<feature type="transmembrane region" description="Helical" evidence="1">
    <location>
        <begin position="29"/>
        <end position="48"/>
    </location>
</feature>
<dbReference type="AlphaFoldDB" id="A0AA48M1Y1"/>
<proteinExistence type="predicted"/>
<evidence type="ECO:0000256" key="1">
    <source>
        <dbReference type="SAM" id="Phobius"/>
    </source>
</evidence>
<keyword evidence="1" id="KW-1133">Transmembrane helix</keyword>
<name>A0AA48M1Y1_9ZZZZ</name>
<sequence length="61" mass="7056">MSMKIITLVTVILMVTVFLLHGMTYFMKFVLGALLFAGWLVFAIARAARERRKARRPRENV</sequence>
<keyword evidence="1" id="KW-0472">Membrane</keyword>
<reference evidence="2" key="1">
    <citation type="submission" date="2023-07" db="EMBL/GenBank/DDBJ databases">
        <authorList>
            <person name="Pelsma A.J. K."/>
        </authorList>
    </citation>
    <scope>NUCLEOTIDE SEQUENCE</scope>
</reference>
<organism evidence="2">
    <name type="scientific">freshwater sediment metagenome</name>
    <dbReference type="NCBI Taxonomy" id="556182"/>
    <lineage>
        <taxon>unclassified sequences</taxon>
        <taxon>metagenomes</taxon>
        <taxon>ecological metagenomes</taxon>
    </lineage>
</organism>
<feature type="transmembrane region" description="Helical" evidence="1">
    <location>
        <begin position="5"/>
        <end position="23"/>
    </location>
</feature>
<gene>
    <name evidence="2" type="ORF">AMST5_03376</name>
</gene>
<evidence type="ECO:0000313" key="2">
    <source>
        <dbReference type="EMBL" id="CAJ0882863.1"/>
    </source>
</evidence>
<accession>A0AA48M1Y1</accession>
<keyword evidence="1" id="KW-0812">Transmembrane</keyword>
<protein>
    <submittedName>
        <fullName evidence="2">Uncharacterized protein</fullName>
    </submittedName>
</protein>
<dbReference type="EMBL" id="OY288114">
    <property type="protein sequence ID" value="CAJ0882863.1"/>
    <property type="molecule type" value="Genomic_DNA"/>
</dbReference>